<evidence type="ECO:0000313" key="5">
    <source>
        <dbReference type="EMBL" id="GGQ89886.1"/>
    </source>
</evidence>
<name>A0A918BSJ3_9ACTN</name>
<sequence length="2142" mass="231296">MNGRARPRRWAAARHRVALAVSVVMMGTLLQAAAVPVAAAEETNLPGLPSAEKPVEGHDGIAVKPRTLSTEPATPKEKPEATWPTTETAVVTVPKASPTTAGKPVKAEDLPLAVSVPRTVASKNPDTRAKAAKSAAHGAVTARVLDRKAAEKAGVNGVLLALEAGDAQGDQPGTVGAVVDYSSFAEAFGGGYASRLTLVELPACALTTPDKAACRTGAPVDAVNDTEKRTLTAQTLALKASAPTVLAVTADDSGKTGDYKATSLSPSAAWDTRLNTGDFTWSYDMPVPDVPGGLSPRVGLAYSSSAIDGRTGGTNNQASWVGDGFDLWPGYIERRYKSCALDGEENADGNKPGDLCWAYDNAFITFNGKGGELVPAGNDEFKFKQDDGSRIKRLKSTDRGNGDNDGEYWRLTDPAGVQYYFGYNRLPGWTDGKETTDSTWTVPVYGNNTGEPCHASTFAGSWCQQAWRWNLDYAVDPHGNAIAYYYDQEKNSYGRNLKAEDNTRYTRGGTLDRIEYGLKSSSVYGTKPLAKVDFTNAERCLPQTSVTCAADTIDDKAYYWYDTPWDMNCTTDEDCDKGRLSPTFFTRKRLTDVTTQILNGDQYSTVDSWKLAQRWGQADIDYQLLLDSIQRTGHTATTPVTLPKTTFAYTQLDNRLDKTGDGYAPFVKDRLSTVADESGGQVDVNYSEAACTWDALPTPESNTTRCFPQYIGGSATDDPERHWFNKYVVTSTTTTDRTGGAANAVTRYEYLGDAAWHYDDDDGLTKEKFKTWSQWRGYGHVRVKTGGQNGTAALRTQQDSYFLRGMDGDRKTTSGGTKSVEIPLGEGEGDPLTDHASSAGFTYKTVRYSGPDGKVLAKTVNRPWHHQTAEKKRSWGTVTANFVGTWQSRSWTSLDDGAGKEWRTTSVATTYDTVAGRVTQADDFGDDTTATDDQCTRTTYATNTTDNILQLPSRVETVAKRCDATVNRATDVISDVRTAYDGGAYGTAPTKGDTTAVATLKSHNGTTATYLETGSTYDSYGRVLEATDLTADVTVNTTTDALVRTPRNDGRTTTTAYSPTTGFPTQVTTTTPPAKASDATTAQTTILELEPLRGQAAATVDTNKKRTEFTYDALGRSHKVWLANRKTGQTPTYEFTYFIEENKPVAVRTQTLNNDGAQIASYTLYDGLLRERQTQSPGPDGGRILTDVFYDERGLATKTFSPYYAENAPNRELFDPDDALAVESQTHRTFDGLGRETESKLIAGNGDGGTVLDTTKSIYRGDRTTVIPPTGGVATTTLVNARGLTTELRQHHQPTTGAAYDTTRYAYTPRGELAEVTDPAGNRWTYTHDQLGRQTKTTDPDKGTTTSTYDDRDQLTTTTDARGTTLATVYDDLGRKTELREGSATGALRAKWVYDTITGAKGQLAEATRYHGGNAYTSKVTQYDQLYRPVRTAVVIPAAEKALAGTYQTGTAYEPSGLVGGMSYSAAGSLPGGSHSYTYEEQTLRPISILGNGFQADTSYSKTGKPLQYRLASTADGAKTAQIQNTYEWGTQRLATSQVHRENANGVDQHNTYRYDPSGNVLSITDTSRDGTDNQCFTYDYLRRLTQAWTQNTTTCSATPAGDKIGGPAPYWDSYTYDKVGNRLTETNHNTAGDGDSTKDTKRNYTYPAPGQPQAHSLNSVTTQLPGGTQTKDSYGYDKSGNTTARTLNGTTQTLTWDAEGHLAKVTEPVEGKSDEVTEYVYDTDGNRLISRTPTETTLYLGHSEVTLPKDATKAKATRYTDLGGGHQAVKEDTGKVSFVTADHHGTGQLAITADTLAMTQRRSLPFGGTRGTQPTTWPGTKGFVGGTDDSKATGLTHLGAREYDPTLGRFISVDPIMDLADPQQIHGYTYANNNPTTLSDPTGLCPANVCGIGYPKGGNRPGGPQEFITTGPVDPGRHAGGYCHSNVCYRPEEPKKSTAAADYRCGFPGCSSSSDTGYGPKVDAYVEERLPDPGPVIFDVVAEKVGEELKRILKGGEAHSNPPCTGAEQNGVPVLCGETKTGTFELGPGIGRLPGARPLSGPLSAASKAAEDPSSIFIKDKHLSSFNGKYAKFDSNNIPEVQSWVAEALQSDRVVLKPNGLEGTFKMEVDMQRSIGTKGQQGIRIIVTDDGRVINAFPYNP</sequence>
<feature type="region of interest" description="Disordered" evidence="2">
    <location>
        <begin position="1044"/>
        <end position="1078"/>
    </location>
</feature>
<dbReference type="PANTHER" id="PTHR32305:SF17">
    <property type="entry name" value="TRNA NUCLEASE WAPA"/>
    <property type="match status" value="1"/>
</dbReference>
<feature type="signal peptide" evidence="3">
    <location>
        <begin position="1"/>
        <end position="34"/>
    </location>
</feature>
<dbReference type="InterPro" id="IPR056823">
    <property type="entry name" value="TEN-like_YD-shell"/>
</dbReference>
<dbReference type="NCBIfam" id="TIGR03696">
    <property type="entry name" value="Rhs_assc_core"/>
    <property type="match status" value="1"/>
</dbReference>
<gene>
    <name evidence="5" type="ORF">GCM10010145_69190</name>
</gene>
<feature type="compositionally biased region" description="Polar residues" evidence="2">
    <location>
        <begin position="1654"/>
        <end position="1673"/>
    </location>
</feature>
<keyword evidence="3" id="KW-0732">Signal</keyword>
<evidence type="ECO:0000259" key="4">
    <source>
        <dbReference type="Pfam" id="PF25023"/>
    </source>
</evidence>
<feature type="region of interest" description="Disordered" evidence="2">
    <location>
        <begin position="1806"/>
        <end position="1827"/>
    </location>
</feature>
<dbReference type="Proteomes" id="UP000620156">
    <property type="component" value="Unassembled WGS sequence"/>
</dbReference>
<feature type="region of interest" description="Disordered" evidence="2">
    <location>
        <begin position="47"/>
        <end position="88"/>
    </location>
</feature>
<evidence type="ECO:0000256" key="3">
    <source>
        <dbReference type="SAM" id="SignalP"/>
    </source>
</evidence>
<organism evidence="5 6">
    <name type="scientific">Streptomyces ruber</name>
    <dbReference type="NCBI Taxonomy" id="83378"/>
    <lineage>
        <taxon>Bacteria</taxon>
        <taxon>Bacillati</taxon>
        <taxon>Actinomycetota</taxon>
        <taxon>Actinomycetes</taxon>
        <taxon>Kitasatosporales</taxon>
        <taxon>Streptomycetaceae</taxon>
        <taxon>Streptomyces</taxon>
    </lineage>
</organism>
<keyword evidence="1" id="KW-0677">Repeat</keyword>
<feature type="domain" description="Teneurin-like YD-shell" evidence="4">
    <location>
        <begin position="1672"/>
        <end position="1876"/>
    </location>
</feature>
<feature type="region of interest" description="Disordered" evidence="2">
    <location>
        <begin position="1325"/>
        <end position="1357"/>
    </location>
</feature>
<accession>A0A918BSJ3</accession>
<evidence type="ECO:0000256" key="2">
    <source>
        <dbReference type="SAM" id="MobiDB-lite"/>
    </source>
</evidence>
<protein>
    <recommendedName>
        <fullName evidence="4">Teneurin-like YD-shell domain-containing protein</fullName>
    </recommendedName>
</protein>
<reference evidence="5" key="1">
    <citation type="journal article" date="2014" name="Int. J. Syst. Evol. Microbiol.">
        <title>Complete genome sequence of Corynebacterium casei LMG S-19264T (=DSM 44701T), isolated from a smear-ripened cheese.</title>
        <authorList>
            <consortium name="US DOE Joint Genome Institute (JGI-PGF)"/>
            <person name="Walter F."/>
            <person name="Albersmeier A."/>
            <person name="Kalinowski J."/>
            <person name="Ruckert C."/>
        </authorList>
    </citation>
    <scope>NUCLEOTIDE SEQUENCE</scope>
    <source>
        <strain evidence="5">JCM 3131</strain>
    </source>
</reference>
<evidence type="ECO:0000256" key="1">
    <source>
        <dbReference type="ARBA" id="ARBA00022737"/>
    </source>
</evidence>
<feature type="region of interest" description="Disordered" evidence="2">
    <location>
        <begin position="805"/>
        <end position="832"/>
    </location>
</feature>
<comment type="caution">
    <text evidence="5">The sequence shown here is derived from an EMBL/GenBank/DDBJ whole genome shotgun (WGS) entry which is preliminary data.</text>
</comment>
<feature type="chain" id="PRO_5039327185" description="Teneurin-like YD-shell domain-containing protein" evidence="3">
    <location>
        <begin position="35"/>
        <end position="2142"/>
    </location>
</feature>
<evidence type="ECO:0000313" key="6">
    <source>
        <dbReference type="Proteomes" id="UP000620156"/>
    </source>
</evidence>
<feature type="compositionally biased region" description="Low complexity" evidence="2">
    <location>
        <begin position="1059"/>
        <end position="1073"/>
    </location>
</feature>
<dbReference type="Gene3D" id="2.180.10.10">
    <property type="entry name" value="RHS repeat-associated core"/>
    <property type="match status" value="1"/>
</dbReference>
<dbReference type="EMBL" id="BMQK01000034">
    <property type="protein sequence ID" value="GGQ89886.1"/>
    <property type="molecule type" value="Genomic_DNA"/>
</dbReference>
<feature type="region of interest" description="Disordered" evidence="2">
    <location>
        <begin position="1626"/>
        <end position="1685"/>
    </location>
</feature>
<dbReference type="InterPro" id="IPR031325">
    <property type="entry name" value="RHS_repeat"/>
</dbReference>
<keyword evidence="6" id="KW-1185">Reference proteome</keyword>
<dbReference type="NCBIfam" id="TIGR01643">
    <property type="entry name" value="YD_repeat_2x"/>
    <property type="match status" value="2"/>
</dbReference>
<dbReference type="Pfam" id="PF05593">
    <property type="entry name" value="RHS_repeat"/>
    <property type="match status" value="1"/>
</dbReference>
<feature type="compositionally biased region" description="Polar residues" evidence="2">
    <location>
        <begin position="1325"/>
        <end position="1334"/>
    </location>
</feature>
<reference evidence="5" key="2">
    <citation type="submission" date="2020-09" db="EMBL/GenBank/DDBJ databases">
        <authorList>
            <person name="Sun Q."/>
            <person name="Ohkuma M."/>
        </authorList>
    </citation>
    <scope>NUCLEOTIDE SEQUENCE</scope>
    <source>
        <strain evidence="5">JCM 3131</strain>
    </source>
</reference>
<dbReference type="PANTHER" id="PTHR32305">
    <property type="match status" value="1"/>
</dbReference>
<dbReference type="Pfam" id="PF25023">
    <property type="entry name" value="TEN_YD-shell"/>
    <property type="match status" value="1"/>
</dbReference>
<dbReference type="InterPro" id="IPR022385">
    <property type="entry name" value="Rhs_assc_core"/>
</dbReference>
<dbReference type="InterPro" id="IPR050708">
    <property type="entry name" value="T6SS_VgrG/RHS"/>
</dbReference>
<dbReference type="InterPro" id="IPR006530">
    <property type="entry name" value="YD"/>
</dbReference>
<proteinExistence type="predicted"/>